<proteinExistence type="predicted"/>
<evidence type="ECO:0000313" key="1">
    <source>
        <dbReference type="EMBL" id="RBI87679.1"/>
    </source>
</evidence>
<dbReference type="EMBL" id="QNTQ01000001">
    <property type="protein sequence ID" value="RBI87679.1"/>
    <property type="molecule type" value="Genomic_DNA"/>
</dbReference>
<dbReference type="RefSeq" id="WP_113287702.1">
    <property type="nucleotide sequence ID" value="NZ_QNTQ01000001.1"/>
</dbReference>
<evidence type="ECO:0000313" key="2">
    <source>
        <dbReference type="Proteomes" id="UP000253370"/>
    </source>
</evidence>
<dbReference type="OrthoDB" id="8448547at2"/>
<name>A0A365UDR7_9RHOB</name>
<sequence length="221" mass="22503">MAETEDDADALAEALDALETRLGATAGVAAGFDAELRRIHETFAATGKGAQRLESALSRGLRRAIDGAVFDGAKLSEALGQVGRALVDAAYSAAVKPATDHVAGLVTDVAGGLFGGMTGFGKGAGFAQGRVMPFANGGVVQQATRFPMRGGWGLMGEAGPEAILPLARGADGRLGVQSSGAGRPVSVTVSVATPDVEGFRRSRTQIAAEVTRALARGQRIR</sequence>
<gene>
    <name evidence="1" type="ORF">DRV85_01825</name>
</gene>
<dbReference type="AlphaFoldDB" id="A0A365UDR7"/>
<organism evidence="1 2">
    <name type="scientific">Rhodosalinus halophilus</name>
    <dbReference type="NCBI Taxonomy" id="2259333"/>
    <lineage>
        <taxon>Bacteria</taxon>
        <taxon>Pseudomonadati</taxon>
        <taxon>Pseudomonadota</taxon>
        <taxon>Alphaproteobacteria</taxon>
        <taxon>Rhodobacterales</taxon>
        <taxon>Paracoccaceae</taxon>
        <taxon>Rhodosalinus</taxon>
    </lineage>
</organism>
<comment type="caution">
    <text evidence="1">The sequence shown here is derived from an EMBL/GenBank/DDBJ whole genome shotgun (WGS) entry which is preliminary data.</text>
</comment>
<keyword evidence="2" id="KW-1185">Reference proteome</keyword>
<reference evidence="1 2" key="1">
    <citation type="submission" date="2018-07" db="EMBL/GenBank/DDBJ databases">
        <title>Rhodosalinus sp. strain E84T genomic sequence and assembly.</title>
        <authorList>
            <person name="Liu Z.-W."/>
            <person name="Lu D.-C."/>
        </authorList>
    </citation>
    <scope>NUCLEOTIDE SEQUENCE [LARGE SCALE GENOMIC DNA]</scope>
    <source>
        <strain evidence="1 2">E84</strain>
    </source>
</reference>
<dbReference type="Proteomes" id="UP000253370">
    <property type="component" value="Unassembled WGS sequence"/>
</dbReference>
<accession>A0A365UDR7</accession>
<protein>
    <submittedName>
        <fullName evidence="1">Phage tail tape measure protein</fullName>
    </submittedName>
</protein>